<dbReference type="Proteomes" id="UP000276133">
    <property type="component" value="Unassembled WGS sequence"/>
</dbReference>
<evidence type="ECO:0000313" key="2">
    <source>
        <dbReference type="Proteomes" id="UP000276133"/>
    </source>
</evidence>
<gene>
    <name evidence="1" type="ORF">BpHYR1_010438</name>
</gene>
<sequence length="77" mass="9512">MVLQAVQYFKSLQKLRNFLSMFEPYFYHYILLDYDQQMTECLFYHYMFHIVAKLKRLRELILLITWQSKIPAAKLND</sequence>
<evidence type="ECO:0000313" key="1">
    <source>
        <dbReference type="EMBL" id="RNA15394.1"/>
    </source>
</evidence>
<organism evidence="1 2">
    <name type="scientific">Brachionus plicatilis</name>
    <name type="common">Marine rotifer</name>
    <name type="synonym">Brachionus muelleri</name>
    <dbReference type="NCBI Taxonomy" id="10195"/>
    <lineage>
        <taxon>Eukaryota</taxon>
        <taxon>Metazoa</taxon>
        <taxon>Spiralia</taxon>
        <taxon>Gnathifera</taxon>
        <taxon>Rotifera</taxon>
        <taxon>Eurotatoria</taxon>
        <taxon>Monogononta</taxon>
        <taxon>Pseudotrocha</taxon>
        <taxon>Ploima</taxon>
        <taxon>Brachionidae</taxon>
        <taxon>Brachionus</taxon>
    </lineage>
</organism>
<dbReference type="EMBL" id="REGN01004959">
    <property type="protein sequence ID" value="RNA15394.1"/>
    <property type="molecule type" value="Genomic_DNA"/>
</dbReference>
<name>A0A3M7QWA0_BRAPC</name>
<keyword evidence="2" id="KW-1185">Reference proteome</keyword>
<comment type="caution">
    <text evidence="1">The sequence shown here is derived from an EMBL/GenBank/DDBJ whole genome shotgun (WGS) entry which is preliminary data.</text>
</comment>
<reference evidence="1 2" key="1">
    <citation type="journal article" date="2018" name="Sci. Rep.">
        <title>Genomic signatures of local adaptation to the degree of environmental predictability in rotifers.</title>
        <authorList>
            <person name="Franch-Gras L."/>
            <person name="Hahn C."/>
            <person name="Garcia-Roger E.M."/>
            <person name="Carmona M.J."/>
            <person name="Serra M."/>
            <person name="Gomez A."/>
        </authorList>
    </citation>
    <scope>NUCLEOTIDE SEQUENCE [LARGE SCALE GENOMIC DNA]</scope>
    <source>
        <strain evidence="1">HYR1</strain>
    </source>
</reference>
<accession>A0A3M7QWA0</accession>
<proteinExistence type="predicted"/>
<protein>
    <submittedName>
        <fullName evidence="1">Uncharacterized protein</fullName>
    </submittedName>
</protein>
<dbReference type="AlphaFoldDB" id="A0A3M7QWA0"/>